<reference evidence="6 7" key="1">
    <citation type="journal article" date="2012" name="Stand. Genomic Sci.">
        <title>Genome sequence of the orange-pigmented seawater bacterium Owenweeksia hongkongensis type strain (UST20020801(T)).</title>
        <authorList>
            <person name="Riedel T."/>
            <person name="Held B."/>
            <person name="Nolan M."/>
            <person name="Lucas S."/>
            <person name="Lapidus A."/>
            <person name="Tice H."/>
            <person name="Del Rio T.G."/>
            <person name="Cheng J.F."/>
            <person name="Han C."/>
            <person name="Tapia R."/>
            <person name="Goodwin L.A."/>
            <person name="Pitluck S."/>
            <person name="Liolios K."/>
            <person name="Mavromatis K."/>
            <person name="Pagani I."/>
            <person name="Ivanova N."/>
            <person name="Mikhailova N."/>
            <person name="Pati A."/>
            <person name="Chen A."/>
            <person name="Palaniappan K."/>
            <person name="Rohde M."/>
            <person name="Tindall B.J."/>
            <person name="Detter J.C."/>
            <person name="Goker M."/>
            <person name="Woyke T."/>
            <person name="Bristow J."/>
            <person name="Eisen J.A."/>
            <person name="Markowitz V."/>
            <person name="Hugenholtz P."/>
            <person name="Klenk H.P."/>
            <person name="Kyrpides N.C."/>
        </authorList>
    </citation>
    <scope>NUCLEOTIDE SEQUENCE</scope>
    <source>
        <strain evidence="7">DSM 17368 / JCM 12287 / NRRL B-23963</strain>
    </source>
</reference>
<dbReference type="EC" id="2.4.1.21" evidence="2"/>
<dbReference type="GO" id="GO:0009011">
    <property type="term" value="F:alpha-1,4-glucan glucosyltransferase (ADP-glucose donor) activity"/>
    <property type="evidence" value="ECO:0007669"/>
    <property type="project" value="UniProtKB-EC"/>
</dbReference>
<accession>G8QZK0</accession>
<dbReference type="EMBL" id="CP003156">
    <property type="protein sequence ID" value="AEV33653.1"/>
    <property type="molecule type" value="Genomic_DNA"/>
</dbReference>
<proteinExistence type="predicted"/>
<feature type="domain" description="Starch synthase catalytic" evidence="5">
    <location>
        <begin position="5"/>
        <end position="236"/>
    </location>
</feature>
<dbReference type="KEGG" id="oho:Oweho_2689"/>
<sequence>MDSKRILYVSQEIHPYLPENEISKPSLALPKKMNERGHQVRVFMPRYGLINERRHQLHEVIRLSGINIIVNDMDQPLIIKVASVPQARMQVYFIDNEEYFKRKATFYDEDDNFFEDNDQRAIFFCRGVVETVKKLGWSPDIIHCHGWMASFLPMYLKKFHYDDPLFAESKLVLSVYDHKEHKMGDSLKKNLEFDGIDGEDLARYEDADLNKLYAAAAHYCDGAVVGSENVSQEVKDMIAKNVDTLVDYSGEDDQADKIQELYETIVVEESVA</sequence>
<dbReference type="PANTHER" id="PTHR45825:SF11">
    <property type="entry name" value="ALPHA AMYLASE DOMAIN-CONTAINING PROTEIN"/>
    <property type="match status" value="1"/>
</dbReference>
<evidence type="ECO:0000256" key="1">
    <source>
        <dbReference type="ARBA" id="ARBA00001478"/>
    </source>
</evidence>
<dbReference type="RefSeq" id="WP_014203002.1">
    <property type="nucleotide sequence ID" value="NC_016599.1"/>
</dbReference>
<dbReference type="Gene3D" id="3.40.50.2000">
    <property type="entry name" value="Glycogen Phosphorylase B"/>
    <property type="match status" value="1"/>
</dbReference>
<organism evidence="6 7">
    <name type="scientific">Owenweeksia hongkongensis (strain DSM 17368 / CIP 108786 / JCM 12287 / NRRL B-23963 / UST20020801)</name>
    <dbReference type="NCBI Taxonomy" id="926562"/>
    <lineage>
        <taxon>Bacteria</taxon>
        <taxon>Pseudomonadati</taxon>
        <taxon>Bacteroidota</taxon>
        <taxon>Flavobacteriia</taxon>
        <taxon>Flavobacteriales</taxon>
        <taxon>Owenweeksiaceae</taxon>
        <taxon>Owenweeksia</taxon>
    </lineage>
</organism>
<gene>
    <name evidence="6" type="ordered locus">Oweho_2689</name>
</gene>
<evidence type="ECO:0000313" key="6">
    <source>
        <dbReference type="EMBL" id="AEV33653.1"/>
    </source>
</evidence>
<dbReference type="OrthoDB" id="9808590at2"/>
<evidence type="ECO:0000256" key="3">
    <source>
        <dbReference type="ARBA" id="ARBA00022676"/>
    </source>
</evidence>
<dbReference type="Proteomes" id="UP000005631">
    <property type="component" value="Chromosome"/>
</dbReference>
<evidence type="ECO:0000313" key="7">
    <source>
        <dbReference type="Proteomes" id="UP000005631"/>
    </source>
</evidence>
<evidence type="ECO:0000256" key="4">
    <source>
        <dbReference type="ARBA" id="ARBA00022679"/>
    </source>
</evidence>
<dbReference type="Pfam" id="PF08323">
    <property type="entry name" value="Glyco_transf_5"/>
    <property type="match status" value="1"/>
</dbReference>
<dbReference type="PANTHER" id="PTHR45825">
    <property type="entry name" value="GRANULE-BOUND STARCH SYNTHASE 1, CHLOROPLASTIC/AMYLOPLASTIC"/>
    <property type="match status" value="1"/>
</dbReference>
<keyword evidence="4" id="KW-0808">Transferase</keyword>
<dbReference type="eggNOG" id="COG0297">
    <property type="taxonomic scope" value="Bacteria"/>
</dbReference>
<keyword evidence="3" id="KW-0328">Glycosyltransferase</keyword>
<evidence type="ECO:0000256" key="2">
    <source>
        <dbReference type="ARBA" id="ARBA00012588"/>
    </source>
</evidence>
<name>G8QZK0_OWEHD</name>
<comment type="catalytic activity">
    <reaction evidence="1">
        <text>[(1-&gt;4)-alpha-D-glucosyl](n) + ADP-alpha-D-glucose = [(1-&gt;4)-alpha-D-glucosyl](n+1) + ADP + H(+)</text>
        <dbReference type="Rhea" id="RHEA:18189"/>
        <dbReference type="Rhea" id="RHEA-COMP:9584"/>
        <dbReference type="Rhea" id="RHEA-COMP:9587"/>
        <dbReference type="ChEBI" id="CHEBI:15378"/>
        <dbReference type="ChEBI" id="CHEBI:15444"/>
        <dbReference type="ChEBI" id="CHEBI:57498"/>
        <dbReference type="ChEBI" id="CHEBI:456216"/>
        <dbReference type="EC" id="2.4.1.21"/>
    </reaction>
</comment>
<dbReference type="SUPFAM" id="SSF53756">
    <property type="entry name" value="UDP-Glycosyltransferase/glycogen phosphorylase"/>
    <property type="match status" value="1"/>
</dbReference>
<dbReference type="InterPro" id="IPR013534">
    <property type="entry name" value="Starch_synth_cat_dom"/>
</dbReference>
<dbReference type="AlphaFoldDB" id="G8QZK0"/>
<dbReference type="PATRIC" id="fig|926562.3.peg.2708"/>
<dbReference type="HOGENOM" id="CLU_085315_0_0_10"/>
<dbReference type="STRING" id="926562.Oweho_2689"/>
<keyword evidence="7" id="KW-1185">Reference proteome</keyword>
<evidence type="ECO:0000259" key="5">
    <source>
        <dbReference type="Pfam" id="PF08323"/>
    </source>
</evidence>
<protein>
    <recommendedName>
        <fullName evidence="2">starch synthase</fullName>
        <ecNumber evidence="2">2.4.1.21</ecNumber>
    </recommendedName>
</protein>